<evidence type="ECO:0000256" key="1">
    <source>
        <dbReference type="SAM" id="SignalP"/>
    </source>
</evidence>
<dbReference type="EMBL" id="NFZT01000001">
    <property type="protein sequence ID" value="OWV32009.1"/>
    <property type="molecule type" value="Genomic_DNA"/>
</dbReference>
<keyword evidence="1" id="KW-0732">Signal</keyword>
<dbReference type="NCBIfam" id="TIGR02595">
    <property type="entry name" value="PEP_CTERM"/>
    <property type="match status" value="1"/>
</dbReference>
<dbReference type="Proteomes" id="UP000198462">
    <property type="component" value="Unassembled WGS sequence"/>
</dbReference>
<evidence type="ECO:0000313" key="3">
    <source>
        <dbReference type="EMBL" id="OWV32009.1"/>
    </source>
</evidence>
<evidence type="ECO:0000313" key="4">
    <source>
        <dbReference type="Proteomes" id="UP000198462"/>
    </source>
</evidence>
<feature type="signal peptide" evidence="1">
    <location>
        <begin position="1"/>
        <end position="23"/>
    </location>
</feature>
<dbReference type="Pfam" id="PF07589">
    <property type="entry name" value="PEP-CTERM"/>
    <property type="match status" value="1"/>
</dbReference>
<proteinExistence type="predicted"/>
<dbReference type="RefSeq" id="WP_088710807.1">
    <property type="nucleotide sequence ID" value="NZ_NFZT01000001.1"/>
</dbReference>
<comment type="caution">
    <text evidence="3">The sequence shown here is derived from an EMBL/GenBank/DDBJ whole genome shotgun (WGS) entry which is preliminary data.</text>
</comment>
<dbReference type="AlphaFoldDB" id="A0A219B2H3"/>
<reference evidence="4" key="1">
    <citation type="submission" date="2017-05" db="EMBL/GenBank/DDBJ databases">
        <authorList>
            <person name="Lin X."/>
        </authorList>
    </citation>
    <scope>NUCLEOTIDE SEQUENCE [LARGE SCALE GENOMIC DNA]</scope>
    <source>
        <strain evidence="4">JLT2012</strain>
    </source>
</reference>
<organism evidence="3 4">
    <name type="scientific">Pacificimonas flava</name>
    <dbReference type="NCBI Taxonomy" id="1234595"/>
    <lineage>
        <taxon>Bacteria</taxon>
        <taxon>Pseudomonadati</taxon>
        <taxon>Pseudomonadota</taxon>
        <taxon>Alphaproteobacteria</taxon>
        <taxon>Sphingomonadales</taxon>
        <taxon>Sphingosinicellaceae</taxon>
        <taxon>Pacificimonas</taxon>
    </lineage>
</organism>
<gene>
    <name evidence="3" type="ORF">B5C34_00060</name>
</gene>
<keyword evidence="4" id="KW-1185">Reference proteome</keyword>
<feature type="chain" id="PRO_5013166165" description="Ice-binding protein C-terminal domain-containing protein" evidence="1">
    <location>
        <begin position="24"/>
        <end position="241"/>
    </location>
</feature>
<feature type="domain" description="Ice-binding protein C-terminal" evidence="2">
    <location>
        <begin position="214"/>
        <end position="236"/>
    </location>
</feature>
<dbReference type="InterPro" id="IPR013424">
    <property type="entry name" value="Ice-binding_C"/>
</dbReference>
<name>A0A219B2H3_9SPHN</name>
<protein>
    <recommendedName>
        <fullName evidence="2">Ice-binding protein C-terminal domain-containing protein</fullName>
    </recommendedName>
</protein>
<evidence type="ECO:0000259" key="2">
    <source>
        <dbReference type="Pfam" id="PF07589"/>
    </source>
</evidence>
<sequence>MKHLSKALLAGAAALSVTAPASALVVQFDDFETTFTDDMGSETDAILSVGSFDDGNGGQTVVTMESSDRQTVNPSGFDRIGTLVANEINGVDTRAQLEINGDALTFSVDPLLNATAVLTYDVGSAFESIAGSDEMARFRILTTFADANSRSISLSVNGDMTDSFTDSQTVGAGSTLVHTLNFNTNDLNGVDDRFVFQISGASALDFQVDSLSADVPEPAALGLLGLGLAGTAFVRRKKKNA</sequence>
<accession>A0A219B2H3</accession>